<dbReference type="AlphaFoldDB" id="A0A2H3B4T0"/>
<evidence type="ECO:0000313" key="4">
    <source>
        <dbReference type="Proteomes" id="UP000218334"/>
    </source>
</evidence>
<keyword evidence="1" id="KW-0812">Transmembrane</keyword>
<keyword evidence="1" id="KW-1133">Transmembrane helix</keyword>
<evidence type="ECO:0000313" key="3">
    <source>
        <dbReference type="EMBL" id="PBK65851.1"/>
    </source>
</evidence>
<feature type="transmembrane region" description="Helical" evidence="1">
    <location>
        <begin position="48"/>
        <end position="67"/>
    </location>
</feature>
<feature type="transmembrane region" description="Helical" evidence="1">
    <location>
        <begin position="87"/>
        <end position="107"/>
    </location>
</feature>
<feature type="transmembrane region" description="Helical" evidence="1">
    <location>
        <begin position="226"/>
        <end position="245"/>
    </location>
</feature>
<proteinExistence type="predicted"/>
<organism evidence="3 4">
    <name type="scientific">Armillaria solidipes</name>
    <dbReference type="NCBI Taxonomy" id="1076256"/>
    <lineage>
        <taxon>Eukaryota</taxon>
        <taxon>Fungi</taxon>
        <taxon>Dikarya</taxon>
        <taxon>Basidiomycota</taxon>
        <taxon>Agaricomycotina</taxon>
        <taxon>Agaricomycetes</taxon>
        <taxon>Agaricomycetidae</taxon>
        <taxon>Agaricales</taxon>
        <taxon>Marasmiineae</taxon>
        <taxon>Physalacriaceae</taxon>
        <taxon>Armillaria</taxon>
    </lineage>
</organism>
<reference evidence="4" key="1">
    <citation type="journal article" date="2017" name="Nat. Ecol. Evol.">
        <title>Genome expansion and lineage-specific genetic innovations in the forest pathogenic fungi Armillaria.</title>
        <authorList>
            <person name="Sipos G."/>
            <person name="Prasanna A.N."/>
            <person name="Walter M.C."/>
            <person name="O'Connor E."/>
            <person name="Balint B."/>
            <person name="Krizsan K."/>
            <person name="Kiss B."/>
            <person name="Hess J."/>
            <person name="Varga T."/>
            <person name="Slot J."/>
            <person name="Riley R."/>
            <person name="Boka B."/>
            <person name="Rigling D."/>
            <person name="Barry K."/>
            <person name="Lee J."/>
            <person name="Mihaltcheva S."/>
            <person name="LaButti K."/>
            <person name="Lipzen A."/>
            <person name="Waldron R."/>
            <person name="Moloney N.M."/>
            <person name="Sperisen C."/>
            <person name="Kredics L."/>
            <person name="Vagvoelgyi C."/>
            <person name="Patrignani A."/>
            <person name="Fitzpatrick D."/>
            <person name="Nagy I."/>
            <person name="Doyle S."/>
            <person name="Anderson J.B."/>
            <person name="Grigoriev I.V."/>
            <person name="Gueldener U."/>
            <person name="Muensterkoetter M."/>
            <person name="Nagy L.G."/>
        </authorList>
    </citation>
    <scope>NUCLEOTIDE SEQUENCE [LARGE SCALE GENOMIC DNA]</scope>
    <source>
        <strain evidence="4">28-4</strain>
    </source>
</reference>
<feature type="transmembrane region" description="Helical" evidence="1">
    <location>
        <begin position="119"/>
        <end position="139"/>
    </location>
</feature>
<protein>
    <recommendedName>
        <fullName evidence="2">DUF6533 domain-containing protein</fullName>
    </recommendedName>
</protein>
<sequence>MATKAAATHFLQFRIQYSSIALLYYDYALTFPAEVKYVWGSKFRLSTVLYICCRYALIANVLYLLAIAKKLGARVLPFLSHFHCDTWYKIIGALSVVGRAAVILTFTGRTYAIFARSKIILIYLVAIGLACVILDIMHVPGLRCVGSSSNPLYVLYPHLLNFCSLMAVLVFIFSPANLLLSILMVVFEYSSAILMTIRSIQAFRVGGPWNAQRRGFIYLIFEQGHLYTYLLAVRFLHVVYCRNLLFQAGFFQRLLNALTLPLSGLLTARFLLRLRAWEDQHSTAVVSGNRGIASQQTHTMEFRALSVIDEFGEDPVSMAGRQNEYALEEMPQKMDQENTPSTSTMVPGTLESLTMSAACNEKSR</sequence>
<dbReference type="InterPro" id="IPR045340">
    <property type="entry name" value="DUF6533"/>
</dbReference>
<evidence type="ECO:0000259" key="2">
    <source>
        <dbReference type="Pfam" id="PF20151"/>
    </source>
</evidence>
<keyword evidence="1" id="KW-0472">Membrane</keyword>
<accession>A0A2H3B4T0</accession>
<evidence type="ECO:0000256" key="1">
    <source>
        <dbReference type="SAM" id="Phobius"/>
    </source>
</evidence>
<dbReference type="EMBL" id="KZ293443">
    <property type="protein sequence ID" value="PBK65851.1"/>
    <property type="molecule type" value="Genomic_DNA"/>
</dbReference>
<dbReference type="Pfam" id="PF20151">
    <property type="entry name" value="DUF6533"/>
    <property type="match status" value="1"/>
</dbReference>
<dbReference type="Proteomes" id="UP000218334">
    <property type="component" value="Unassembled WGS sequence"/>
</dbReference>
<name>A0A2H3B4T0_9AGAR</name>
<gene>
    <name evidence="3" type="ORF">ARMSODRAFT_1048974</name>
</gene>
<feature type="domain" description="DUF6533" evidence="2">
    <location>
        <begin position="18"/>
        <end position="58"/>
    </location>
</feature>
<feature type="transmembrane region" description="Helical" evidence="1">
    <location>
        <begin position="159"/>
        <end position="187"/>
    </location>
</feature>
<keyword evidence="4" id="KW-1185">Reference proteome</keyword>